<dbReference type="AlphaFoldDB" id="A0A975B7Q0"/>
<organism evidence="1 2">
    <name type="scientific">Desulfonema limicola</name>
    <dbReference type="NCBI Taxonomy" id="45656"/>
    <lineage>
        <taxon>Bacteria</taxon>
        <taxon>Pseudomonadati</taxon>
        <taxon>Thermodesulfobacteriota</taxon>
        <taxon>Desulfobacteria</taxon>
        <taxon>Desulfobacterales</taxon>
        <taxon>Desulfococcaceae</taxon>
        <taxon>Desulfonema</taxon>
    </lineage>
</organism>
<dbReference type="EMBL" id="CP061799">
    <property type="protein sequence ID" value="QTA80198.1"/>
    <property type="molecule type" value="Genomic_DNA"/>
</dbReference>
<sequence length="96" mass="10784">MASNFKIGLQARHKVIHMNLLGDFDGSSACELINTLKEYCGKFEKIFIHTRGISSIHPFGLNVFQTNLNTAKNQLQDIIFTGKYGCEIAPYQCCIN</sequence>
<gene>
    <name evidence="1" type="ORF">dnl_24920</name>
</gene>
<protein>
    <submittedName>
        <fullName evidence="1">Uncharacterized protein</fullName>
    </submittedName>
</protein>
<accession>A0A975B7Q0</accession>
<dbReference type="RefSeq" id="WP_207691868.1">
    <property type="nucleotide sequence ID" value="NZ_CP061799.1"/>
</dbReference>
<keyword evidence="2" id="KW-1185">Reference proteome</keyword>
<evidence type="ECO:0000313" key="1">
    <source>
        <dbReference type="EMBL" id="QTA80198.1"/>
    </source>
</evidence>
<reference evidence="1" key="1">
    <citation type="journal article" date="2021" name="Microb. Physiol.">
        <title>Proteogenomic Insights into the Physiology of Marine, Sulfate-Reducing, Filamentous Desulfonema limicola and Desulfonema magnum.</title>
        <authorList>
            <person name="Schnaars V."/>
            <person name="Wohlbrand L."/>
            <person name="Scheve S."/>
            <person name="Hinrichs C."/>
            <person name="Reinhardt R."/>
            <person name="Rabus R."/>
        </authorList>
    </citation>
    <scope>NUCLEOTIDE SEQUENCE</scope>
    <source>
        <strain evidence="1">5ac10</strain>
    </source>
</reference>
<dbReference type="Proteomes" id="UP000663720">
    <property type="component" value="Chromosome"/>
</dbReference>
<proteinExistence type="predicted"/>
<name>A0A975B7Q0_9BACT</name>
<evidence type="ECO:0000313" key="2">
    <source>
        <dbReference type="Proteomes" id="UP000663720"/>
    </source>
</evidence>
<dbReference type="KEGG" id="dli:dnl_24920"/>